<dbReference type="OrthoDB" id="400at2759"/>
<feature type="repeat" description="WD" evidence="8">
    <location>
        <begin position="108"/>
        <end position="142"/>
    </location>
</feature>
<dbReference type="SMART" id="SM00320">
    <property type="entry name" value="WD40"/>
    <property type="match status" value="7"/>
</dbReference>
<evidence type="ECO:0000256" key="9">
    <source>
        <dbReference type="SAM" id="MobiDB-lite"/>
    </source>
</evidence>
<feature type="repeat" description="WD" evidence="8">
    <location>
        <begin position="42"/>
        <end position="64"/>
    </location>
</feature>
<dbReference type="InterPro" id="IPR019775">
    <property type="entry name" value="WD40_repeat_CS"/>
</dbReference>
<dbReference type="GO" id="GO:0005737">
    <property type="term" value="C:cytoplasm"/>
    <property type="evidence" value="ECO:0007669"/>
    <property type="project" value="UniProtKB-SubCell"/>
</dbReference>
<comment type="subcellular location">
    <subcellularLocation>
        <location evidence="1">Cytoplasm</location>
    </subcellularLocation>
</comment>
<evidence type="ECO:0000256" key="5">
    <source>
        <dbReference type="ARBA" id="ARBA00022574"/>
    </source>
</evidence>
<dbReference type="GO" id="GO:0032956">
    <property type="term" value="P:regulation of actin cytoskeleton organization"/>
    <property type="evidence" value="ECO:0007669"/>
    <property type="project" value="TreeGrafter"/>
</dbReference>
<organism evidence="10 11">
    <name type="scientific">Linnemannia elongata AG-77</name>
    <dbReference type="NCBI Taxonomy" id="1314771"/>
    <lineage>
        <taxon>Eukaryota</taxon>
        <taxon>Fungi</taxon>
        <taxon>Fungi incertae sedis</taxon>
        <taxon>Mucoromycota</taxon>
        <taxon>Mortierellomycotina</taxon>
        <taxon>Mortierellomycetes</taxon>
        <taxon>Mortierellales</taxon>
        <taxon>Mortierellaceae</taxon>
        <taxon>Linnemannia</taxon>
    </lineage>
</organism>
<dbReference type="InterPro" id="IPR001680">
    <property type="entry name" value="WD40_rpt"/>
</dbReference>
<dbReference type="GO" id="GO:0031931">
    <property type="term" value="C:TORC1 complex"/>
    <property type="evidence" value="ECO:0007669"/>
    <property type="project" value="InterPro"/>
</dbReference>
<dbReference type="EMBL" id="KV442065">
    <property type="protein sequence ID" value="OAQ26570.1"/>
    <property type="molecule type" value="Genomic_DNA"/>
</dbReference>
<dbReference type="PROSITE" id="PS50294">
    <property type="entry name" value="WD_REPEATS_REGION"/>
    <property type="match status" value="4"/>
</dbReference>
<reference evidence="10 11" key="1">
    <citation type="submission" date="2016-05" db="EMBL/GenBank/DDBJ databases">
        <title>Genome sequencing reveals origins of a unique bacterial endosymbiosis in the earliest lineages of terrestrial Fungi.</title>
        <authorList>
            <consortium name="DOE Joint Genome Institute"/>
            <person name="Uehling J."/>
            <person name="Gryganskyi A."/>
            <person name="Hameed K."/>
            <person name="Tschaplinski T."/>
            <person name="Misztal P."/>
            <person name="Wu S."/>
            <person name="Desiro A."/>
            <person name="Vande Pol N."/>
            <person name="Du Z.-Y."/>
            <person name="Zienkiewicz A."/>
            <person name="Zienkiewicz K."/>
            <person name="Morin E."/>
            <person name="Tisserant E."/>
            <person name="Splivallo R."/>
            <person name="Hainaut M."/>
            <person name="Henrissat B."/>
            <person name="Ohm R."/>
            <person name="Kuo A."/>
            <person name="Yan J."/>
            <person name="Lipzen A."/>
            <person name="Nolan M."/>
            <person name="Labutti K."/>
            <person name="Barry K."/>
            <person name="Goldstein A."/>
            <person name="Labbe J."/>
            <person name="Schadt C."/>
            <person name="Tuskan G."/>
            <person name="Grigoriev I."/>
            <person name="Martin F."/>
            <person name="Vilgalys R."/>
            <person name="Bonito G."/>
        </authorList>
    </citation>
    <scope>NUCLEOTIDE SEQUENCE [LARGE SCALE GENOMIC DNA]</scope>
    <source>
        <strain evidence="10 11">AG-77</strain>
    </source>
</reference>
<dbReference type="PANTHER" id="PTHR19842:SF0">
    <property type="entry name" value="TARGET OF RAPAMYCIN COMPLEX SUBUNIT LST8"/>
    <property type="match status" value="1"/>
</dbReference>
<comment type="similarity">
    <text evidence="2">Belongs to the WD repeat LST8 family.</text>
</comment>
<feature type="compositionally biased region" description="Low complexity" evidence="9">
    <location>
        <begin position="13"/>
        <end position="34"/>
    </location>
</feature>
<dbReference type="InterPro" id="IPR015943">
    <property type="entry name" value="WD40/YVTN_repeat-like_dom_sf"/>
</dbReference>
<dbReference type="PROSITE" id="PS50082">
    <property type="entry name" value="WD_REPEATS_2"/>
    <property type="match status" value="5"/>
</dbReference>
<keyword evidence="5 8" id="KW-0853">WD repeat</keyword>
<evidence type="ECO:0000256" key="8">
    <source>
        <dbReference type="PROSITE-ProRule" id="PRU00221"/>
    </source>
</evidence>
<dbReference type="FunFam" id="2.130.10.10:FF:000505">
    <property type="entry name" value="Blast:Protein LST8 homolog"/>
    <property type="match status" value="1"/>
</dbReference>
<keyword evidence="11" id="KW-1185">Reference proteome</keyword>
<proteinExistence type="inferred from homology"/>
<evidence type="ECO:0000313" key="11">
    <source>
        <dbReference type="Proteomes" id="UP000078512"/>
    </source>
</evidence>
<dbReference type="InterPro" id="IPR020472">
    <property type="entry name" value="WD40_PAC1"/>
</dbReference>
<feature type="repeat" description="WD" evidence="8">
    <location>
        <begin position="240"/>
        <end position="275"/>
    </location>
</feature>
<dbReference type="GO" id="GO:0032535">
    <property type="term" value="P:regulation of cellular component size"/>
    <property type="evidence" value="ECO:0007669"/>
    <property type="project" value="UniProtKB-ARBA"/>
</dbReference>
<gene>
    <name evidence="10" type="ORF">K457DRAFT_140219</name>
</gene>
<dbReference type="InterPro" id="IPR037588">
    <property type="entry name" value="MLST8"/>
</dbReference>
<evidence type="ECO:0000256" key="1">
    <source>
        <dbReference type="ARBA" id="ARBA00004496"/>
    </source>
</evidence>
<evidence type="ECO:0000256" key="2">
    <source>
        <dbReference type="ARBA" id="ARBA00009890"/>
    </source>
</evidence>
<evidence type="ECO:0000256" key="7">
    <source>
        <dbReference type="ARBA" id="ARBA00074814"/>
    </source>
</evidence>
<evidence type="ECO:0000256" key="4">
    <source>
        <dbReference type="ARBA" id="ARBA00022490"/>
    </source>
</evidence>
<dbReference type="GO" id="GO:0038203">
    <property type="term" value="P:TORC2 signaling"/>
    <property type="evidence" value="ECO:0007669"/>
    <property type="project" value="UniProtKB-ARBA"/>
</dbReference>
<evidence type="ECO:0000313" key="10">
    <source>
        <dbReference type="EMBL" id="OAQ26570.1"/>
    </source>
</evidence>
<dbReference type="PANTHER" id="PTHR19842">
    <property type="entry name" value="G BETA-LIKE PROTEIN GBL"/>
    <property type="match status" value="1"/>
</dbReference>
<dbReference type="GO" id="GO:0051897">
    <property type="term" value="P:positive regulation of phosphatidylinositol 3-kinase/protein kinase B signal transduction"/>
    <property type="evidence" value="ECO:0007669"/>
    <property type="project" value="UniProtKB-ARBA"/>
</dbReference>
<dbReference type="Proteomes" id="UP000078512">
    <property type="component" value="Unassembled WGS sequence"/>
</dbReference>
<feature type="region of interest" description="Disordered" evidence="9">
    <location>
        <begin position="1"/>
        <end position="36"/>
    </location>
</feature>
<dbReference type="STRING" id="1314771.A0A197JN38"/>
<dbReference type="Gene3D" id="2.130.10.10">
    <property type="entry name" value="YVTN repeat-like/Quinoprotein amine dehydrogenase"/>
    <property type="match status" value="1"/>
</dbReference>
<evidence type="ECO:0000256" key="3">
    <source>
        <dbReference type="ARBA" id="ARBA00018867"/>
    </source>
</evidence>
<feature type="repeat" description="WD" evidence="8">
    <location>
        <begin position="149"/>
        <end position="190"/>
    </location>
</feature>
<dbReference type="AlphaFoldDB" id="A0A197JN38"/>
<dbReference type="PROSITE" id="PS00678">
    <property type="entry name" value="WD_REPEATS_1"/>
    <property type="match status" value="3"/>
</dbReference>
<feature type="compositionally biased region" description="Basic residues" evidence="9">
    <location>
        <begin position="1"/>
        <end position="12"/>
    </location>
</feature>
<keyword evidence="4" id="KW-0963">Cytoplasm</keyword>
<dbReference type="SUPFAM" id="SSF50998">
    <property type="entry name" value="Quinoprotein alcohol dehydrogenase-like"/>
    <property type="match status" value="1"/>
</dbReference>
<evidence type="ECO:0000256" key="6">
    <source>
        <dbReference type="ARBA" id="ARBA00022737"/>
    </source>
</evidence>
<protein>
    <recommendedName>
        <fullName evidence="7">Protein LST8 homolog</fullName>
    </recommendedName>
    <alternativeName>
        <fullName evidence="3">Target of rapamycin complex subunit LST8</fullName>
    </alternativeName>
</protein>
<dbReference type="GO" id="GO:0031932">
    <property type="term" value="C:TORC2 complex"/>
    <property type="evidence" value="ECO:0007669"/>
    <property type="project" value="InterPro"/>
</dbReference>
<dbReference type="CDD" id="cd00200">
    <property type="entry name" value="WD40"/>
    <property type="match status" value="1"/>
</dbReference>
<accession>A0A197JN38</accession>
<name>A0A197JN38_9FUNG</name>
<dbReference type="Pfam" id="PF00400">
    <property type="entry name" value="WD40"/>
    <property type="match status" value="5"/>
</dbReference>
<feature type="repeat" description="WD" evidence="8">
    <location>
        <begin position="284"/>
        <end position="325"/>
    </location>
</feature>
<keyword evidence="6" id="KW-0677">Repeat</keyword>
<sequence>MPNARTHAKGQHHSNYPSQQHPHSHQQQQQQQQQHDPHPVILVTAAYDHVIRFWDATNTTCLRTIQHPDAQVNKLCISPDEQYLAAASNPHVRLYDINSGHPNPVVSFKGHTSNVTAVAFHCEGKWMVTASEDHTVKIWDIRCPDAQRIFDHKAPVNDVVIHPNQGELISCDQNGSIKLWDIGESSCTRELVPEEDIPVRSVTVANDGSSLIAANNTGNCYVWKMTHNRDFTDFQPITKFAAHEKYITKCVLSPDVKHLATCSADSTVKIWKTDNYSFELETTLVGHQRWVWDCAFSADSEYLVTASSDNTARLWNLSSGETVKHYKGHQKACVCVALNDFSM</sequence>
<dbReference type="InterPro" id="IPR011047">
    <property type="entry name" value="Quinoprotein_ADH-like_sf"/>
</dbReference>
<dbReference type="PRINTS" id="PR00320">
    <property type="entry name" value="GPROTEINBRPT"/>
</dbReference>